<dbReference type="OrthoDB" id="9795007at2"/>
<dbReference type="AlphaFoldDB" id="A0A239LNG3"/>
<dbReference type="Pfam" id="PF00702">
    <property type="entry name" value="Hydrolase"/>
    <property type="match status" value="1"/>
</dbReference>
<reference evidence="2 3" key="1">
    <citation type="submission" date="2017-06" db="EMBL/GenBank/DDBJ databases">
        <authorList>
            <person name="Kim H.J."/>
            <person name="Triplett B.A."/>
        </authorList>
    </citation>
    <scope>NUCLEOTIDE SEQUENCE [LARGE SCALE GENOMIC DNA]</scope>
    <source>
        <strain evidence="2 3">CGMCC 4.5593</strain>
    </source>
</reference>
<dbReference type="SUPFAM" id="SSF56784">
    <property type="entry name" value="HAD-like"/>
    <property type="match status" value="1"/>
</dbReference>
<dbReference type="EMBL" id="FZPH01000004">
    <property type="protein sequence ID" value="SNT31144.1"/>
    <property type="molecule type" value="Genomic_DNA"/>
</dbReference>
<protein>
    <submittedName>
        <fullName evidence="2">Putative hydrolase of the HAD superfamily</fullName>
    </submittedName>
</protein>
<dbReference type="SFLD" id="SFLDG01129">
    <property type="entry name" value="C1.5:_HAD__Beta-PGM__Phosphata"/>
    <property type="match status" value="1"/>
</dbReference>
<gene>
    <name evidence="2" type="ORF">SAMN05421812_104413</name>
</gene>
<evidence type="ECO:0000256" key="1">
    <source>
        <dbReference type="ARBA" id="ARBA00022801"/>
    </source>
</evidence>
<dbReference type="NCBIfam" id="TIGR01549">
    <property type="entry name" value="HAD-SF-IA-v1"/>
    <property type="match status" value="1"/>
</dbReference>
<keyword evidence="1 2" id="KW-0378">Hydrolase</keyword>
<dbReference type="PRINTS" id="PR00413">
    <property type="entry name" value="HADHALOGNASE"/>
</dbReference>
<dbReference type="RefSeq" id="WP_089248275.1">
    <property type="nucleotide sequence ID" value="NZ_FZPH01000004.1"/>
</dbReference>
<dbReference type="Proteomes" id="UP000198362">
    <property type="component" value="Unassembled WGS sequence"/>
</dbReference>
<dbReference type="InterPro" id="IPR023214">
    <property type="entry name" value="HAD_sf"/>
</dbReference>
<evidence type="ECO:0000313" key="2">
    <source>
        <dbReference type="EMBL" id="SNT31144.1"/>
    </source>
</evidence>
<organism evidence="2 3">
    <name type="scientific">Asanoa hainanensis</name>
    <dbReference type="NCBI Taxonomy" id="560556"/>
    <lineage>
        <taxon>Bacteria</taxon>
        <taxon>Bacillati</taxon>
        <taxon>Actinomycetota</taxon>
        <taxon>Actinomycetes</taxon>
        <taxon>Micromonosporales</taxon>
        <taxon>Micromonosporaceae</taxon>
        <taxon>Asanoa</taxon>
    </lineage>
</organism>
<dbReference type="PANTHER" id="PTHR43316:SF3">
    <property type="entry name" value="HALOACID DEHALOGENASE, TYPE II (AFU_ORTHOLOGUE AFUA_2G07750)-RELATED"/>
    <property type="match status" value="1"/>
</dbReference>
<dbReference type="InterPro" id="IPR036412">
    <property type="entry name" value="HAD-like_sf"/>
</dbReference>
<evidence type="ECO:0000313" key="3">
    <source>
        <dbReference type="Proteomes" id="UP000198362"/>
    </source>
</evidence>
<keyword evidence="3" id="KW-1185">Reference proteome</keyword>
<dbReference type="Gene3D" id="3.40.50.1000">
    <property type="entry name" value="HAD superfamily/HAD-like"/>
    <property type="match status" value="1"/>
</dbReference>
<name>A0A239LNG3_9ACTN</name>
<dbReference type="InterPro" id="IPR051540">
    <property type="entry name" value="S-2-haloacid_dehalogenase"/>
</dbReference>
<dbReference type="InterPro" id="IPR006439">
    <property type="entry name" value="HAD-SF_hydro_IA"/>
</dbReference>
<proteinExistence type="predicted"/>
<dbReference type="NCBIfam" id="TIGR01509">
    <property type="entry name" value="HAD-SF-IA-v3"/>
    <property type="match status" value="1"/>
</dbReference>
<accession>A0A239LNG3</accession>
<dbReference type="PANTHER" id="PTHR43316">
    <property type="entry name" value="HYDROLASE, HALOACID DELAHOGENASE-RELATED"/>
    <property type="match status" value="1"/>
</dbReference>
<dbReference type="GO" id="GO:0016787">
    <property type="term" value="F:hydrolase activity"/>
    <property type="evidence" value="ECO:0007669"/>
    <property type="project" value="UniProtKB-KW"/>
</dbReference>
<sequence length="222" mass="23970">MPRTAVVFDLFNTLVPGGDRARDRGIERMAAVVGVDPAAFVREFHASWPDRLVRWDPAETVRILAGRLGAHPTDAAVAEAVRIRCELGLRLLTDVKQSTLDVLDALRTNGFRLAVLSNTTAETTDLWPRTALAARFDAAVFSPEVGVAKPDPRIYEAAADRLGVRTRDCWFVGDGADGELAGAAAVGMAVIRTTEFQDTDPAWPGERIAALAELSAGLYRNS</sequence>
<dbReference type="SFLD" id="SFLDS00003">
    <property type="entry name" value="Haloacid_Dehalogenase"/>
    <property type="match status" value="1"/>
</dbReference>